<reference evidence="8" key="1">
    <citation type="journal article" date="2019" name="Int. J. Syst. Evol. Microbiol.">
        <title>The Global Catalogue of Microorganisms (GCM) 10K type strain sequencing project: providing services to taxonomists for standard genome sequencing and annotation.</title>
        <authorList>
            <consortium name="The Broad Institute Genomics Platform"/>
            <consortium name="The Broad Institute Genome Sequencing Center for Infectious Disease"/>
            <person name="Wu L."/>
            <person name="Ma J."/>
        </authorList>
    </citation>
    <scope>NUCLEOTIDE SEQUENCE [LARGE SCALE GENOMIC DNA]</scope>
    <source>
        <strain evidence="8">CGMCC 4.7177</strain>
    </source>
</reference>
<accession>A0ABV9AXA4</accession>
<protein>
    <submittedName>
        <fullName evidence="7">TetR/AcrR family transcriptional regulator</fullName>
    </submittedName>
</protein>
<dbReference type="Gene3D" id="1.10.357.10">
    <property type="entry name" value="Tetracycline Repressor, domain 2"/>
    <property type="match status" value="1"/>
</dbReference>
<gene>
    <name evidence="7" type="ORF">ACFPIH_31110</name>
</gene>
<dbReference type="RefSeq" id="WP_381175764.1">
    <property type="nucleotide sequence ID" value="NZ_JBHSFK010000023.1"/>
</dbReference>
<dbReference type="PANTHER" id="PTHR30055:SF148">
    <property type="entry name" value="TETR-FAMILY TRANSCRIPTIONAL REGULATOR"/>
    <property type="match status" value="1"/>
</dbReference>
<dbReference type="SUPFAM" id="SSF48498">
    <property type="entry name" value="Tetracyclin repressor-like, C-terminal domain"/>
    <property type="match status" value="1"/>
</dbReference>
<dbReference type="Gene3D" id="1.10.10.60">
    <property type="entry name" value="Homeodomain-like"/>
    <property type="match status" value="1"/>
</dbReference>
<keyword evidence="1" id="KW-0805">Transcription regulation</keyword>
<dbReference type="PROSITE" id="PS50977">
    <property type="entry name" value="HTH_TETR_2"/>
    <property type="match status" value="1"/>
</dbReference>
<feature type="compositionally biased region" description="Basic and acidic residues" evidence="5">
    <location>
        <begin position="1"/>
        <end position="12"/>
    </location>
</feature>
<dbReference type="InterPro" id="IPR009057">
    <property type="entry name" value="Homeodomain-like_sf"/>
</dbReference>
<proteinExistence type="predicted"/>
<dbReference type="Pfam" id="PF00440">
    <property type="entry name" value="TetR_N"/>
    <property type="match status" value="1"/>
</dbReference>
<organism evidence="7 8">
    <name type="scientific">Streptomyces vulcanius</name>
    <dbReference type="NCBI Taxonomy" id="1441876"/>
    <lineage>
        <taxon>Bacteria</taxon>
        <taxon>Bacillati</taxon>
        <taxon>Actinomycetota</taxon>
        <taxon>Actinomycetes</taxon>
        <taxon>Kitasatosporales</taxon>
        <taxon>Streptomycetaceae</taxon>
        <taxon>Streptomyces</taxon>
    </lineage>
</organism>
<dbReference type="Proteomes" id="UP001595839">
    <property type="component" value="Unassembled WGS sequence"/>
</dbReference>
<feature type="DNA-binding region" description="H-T-H motif" evidence="4">
    <location>
        <begin position="64"/>
        <end position="83"/>
    </location>
</feature>
<dbReference type="Pfam" id="PF16859">
    <property type="entry name" value="TetR_C_11"/>
    <property type="match status" value="1"/>
</dbReference>
<evidence type="ECO:0000313" key="7">
    <source>
        <dbReference type="EMBL" id="MFC4503910.1"/>
    </source>
</evidence>
<evidence type="ECO:0000256" key="1">
    <source>
        <dbReference type="ARBA" id="ARBA00023015"/>
    </source>
</evidence>
<dbReference type="EMBL" id="JBHSFK010000023">
    <property type="protein sequence ID" value="MFC4503910.1"/>
    <property type="molecule type" value="Genomic_DNA"/>
</dbReference>
<evidence type="ECO:0000256" key="5">
    <source>
        <dbReference type="SAM" id="MobiDB-lite"/>
    </source>
</evidence>
<dbReference type="InterPro" id="IPR050109">
    <property type="entry name" value="HTH-type_TetR-like_transc_reg"/>
</dbReference>
<dbReference type="PANTHER" id="PTHR30055">
    <property type="entry name" value="HTH-TYPE TRANSCRIPTIONAL REGULATOR RUTR"/>
    <property type="match status" value="1"/>
</dbReference>
<feature type="domain" description="HTH tetR-type" evidence="6">
    <location>
        <begin position="41"/>
        <end position="101"/>
    </location>
</feature>
<keyword evidence="2 4" id="KW-0238">DNA-binding</keyword>
<dbReference type="PRINTS" id="PR00455">
    <property type="entry name" value="HTHTETR"/>
</dbReference>
<dbReference type="InterPro" id="IPR036271">
    <property type="entry name" value="Tet_transcr_reg_TetR-rel_C_sf"/>
</dbReference>
<evidence type="ECO:0000256" key="3">
    <source>
        <dbReference type="ARBA" id="ARBA00023163"/>
    </source>
</evidence>
<sequence length="222" mass="24285">MTGWSRSDDSREGGTVQDALRETSPEPPERVRRGRGRRPAGEVRADVLDAAGGLLLDRGMAAFTIEAVADRAGVSKTTIYKWWPSKGALALDGYFHAVESRLAFPDTGDLEADLTAQLRAFVRVLTGTPAGRVIAELVGQAQTDPELAAALLERYSGPRRELAVERLRRARELGELRADVDPEVLVDQLWGACYHRLLLPNLPVTEEFALSLVANLMRGVRA</sequence>
<keyword evidence="8" id="KW-1185">Reference proteome</keyword>
<evidence type="ECO:0000256" key="4">
    <source>
        <dbReference type="PROSITE-ProRule" id="PRU00335"/>
    </source>
</evidence>
<feature type="region of interest" description="Disordered" evidence="5">
    <location>
        <begin position="1"/>
        <end position="39"/>
    </location>
</feature>
<evidence type="ECO:0000313" key="8">
    <source>
        <dbReference type="Proteomes" id="UP001595839"/>
    </source>
</evidence>
<name>A0ABV9AXA4_9ACTN</name>
<keyword evidence="3" id="KW-0804">Transcription</keyword>
<evidence type="ECO:0000259" key="6">
    <source>
        <dbReference type="PROSITE" id="PS50977"/>
    </source>
</evidence>
<dbReference type="InterPro" id="IPR001647">
    <property type="entry name" value="HTH_TetR"/>
</dbReference>
<dbReference type="InterPro" id="IPR011075">
    <property type="entry name" value="TetR_C"/>
</dbReference>
<feature type="compositionally biased region" description="Basic and acidic residues" evidence="5">
    <location>
        <begin position="19"/>
        <end position="31"/>
    </location>
</feature>
<dbReference type="SUPFAM" id="SSF46689">
    <property type="entry name" value="Homeodomain-like"/>
    <property type="match status" value="1"/>
</dbReference>
<comment type="caution">
    <text evidence="7">The sequence shown here is derived from an EMBL/GenBank/DDBJ whole genome shotgun (WGS) entry which is preliminary data.</text>
</comment>
<evidence type="ECO:0000256" key="2">
    <source>
        <dbReference type="ARBA" id="ARBA00023125"/>
    </source>
</evidence>